<dbReference type="eggNOG" id="KOG1885">
    <property type="taxonomic scope" value="Eukaryota"/>
</dbReference>
<evidence type="ECO:0000256" key="2">
    <source>
        <dbReference type="ARBA" id="ARBA00022741"/>
    </source>
</evidence>
<organism evidence="7 8">
    <name type="scientific">Glarea lozoyensis (strain ATCC 20868 / MF5171)</name>
    <dbReference type="NCBI Taxonomy" id="1116229"/>
    <lineage>
        <taxon>Eukaryota</taxon>
        <taxon>Fungi</taxon>
        <taxon>Dikarya</taxon>
        <taxon>Ascomycota</taxon>
        <taxon>Pezizomycotina</taxon>
        <taxon>Leotiomycetes</taxon>
        <taxon>Helotiales</taxon>
        <taxon>Helotiaceae</taxon>
        <taxon>Glarea</taxon>
    </lineage>
</organism>
<dbReference type="InterPro" id="IPR012340">
    <property type="entry name" value="NA-bd_OB-fold"/>
</dbReference>
<feature type="compositionally biased region" description="Polar residues" evidence="5">
    <location>
        <begin position="560"/>
        <end position="575"/>
    </location>
</feature>
<keyword evidence="4" id="KW-0030">Aminoacyl-tRNA synthetase</keyword>
<dbReference type="GO" id="GO:0004824">
    <property type="term" value="F:lysine-tRNA ligase activity"/>
    <property type="evidence" value="ECO:0007669"/>
    <property type="project" value="InterPro"/>
</dbReference>
<dbReference type="AlphaFoldDB" id="S3D3Q3"/>
<dbReference type="OMA" id="MQERHVD"/>
<name>S3D3Q3_GLAL2</name>
<dbReference type="SUPFAM" id="SSF50249">
    <property type="entry name" value="Nucleic acid-binding proteins"/>
    <property type="match status" value="1"/>
</dbReference>
<dbReference type="STRING" id="1116229.S3D3Q3"/>
<gene>
    <name evidence="7" type="ORF">GLAREA_07548</name>
</gene>
<dbReference type="InterPro" id="IPR018149">
    <property type="entry name" value="Lys-tRNA-synth_II_C"/>
</dbReference>
<dbReference type="EMBL" id="KE145359">
    <property type="protein sequence ID" value="EPE32415.1"/>
    <property type="molecule type" value="Genomic_DNA"/>
</dbReference>
<evidence type="ECO:0000313" key="8">
    <source>
        <dbReference type="Proteomes" id="UP000016922"/>
    </source>
</evidence>
<dbReference type="PANTHER" id="PTHR42918:SF5">
    <property type="entry name" value="LYSINE--TRNA LIGASE, MITOCHONDRIAL"/>
    <property type="match status" value="1"/>
</dbReference>
<proteinExistence type="predicted"/>
<keyword evidence="1" id="KW-0436">Ligase</keyword>
<evidence type="ECO:0000256" key="5">
    <source>
        <dbReference type="SAM" id="MobiDB-lite"/>
    </source>
</evidence>
<dbReference type="Gene3D" id="2.40.50.140">
    <property type="entry name" value="Nucleic acid-binding proteins"/>
    <property type="match status" value="1"/>
</dbReference>
<dbReference type="GO" id="GO:0005739">
    <property type="term" value="C:mitochondrion"/>
    <property type="evidence" value="ECO:0007669"/>
    <property type="project" value="TreeGrafter"/>
</dbReference>
<dbReference type="PRINTS" id="PR00982">
    <property type="entry name" value="TRNASYNTHLYS"/>
</dbReference>
<dbReference type="SUPFAM" id="SSF55681">
    <property type="entry name" value="Class II aaRS and biotin synthetases"/>
    <property type="match status" value="1"/>
</dbReference>
<dbReference type="KEGG" id="glz:GLAREA_07548"/>
<evidence type="ECO:0000256" key="4">
    <source>
        <dbReference type="ARBA" id="ARBA00023146"/>
    </source>
</evidence>
<sequence length="575" mass="64198">MSCSNSFRFLRPYLCRNLPAARKSAYLRFFSTTKCRLDEHGIKSDGGLKHKSVPDPDRAERLESAGLLKWPRIQRDVDAISAKEFNRRYKSLNPKETSENNVIVRGRVAKVRLLGKGLAFLDIVEDGYTVQGMLNLKALEASSPTAEKDFERLRYICRVGDIVSLRGRPYMPARTKSPSINCDGIPQFLSPTLHITPDTIQDKEALIRNRHLDLLVNAKSAQVVRARSYIIQAIRAFLLNDDFIEVQTPMIADTAGGAVAKSFKTYATEFPDKELALRIAPELWLKRLIIGGMARVFEIGPAFRNEGIDATHNPEFTTCEFYKSFADLEQLIEMTEHMIAGIATRLTSLRASSLSVLPEIPASLHMGTFQRIEFIPAIEEGLGEKLPDLAADDATSKLISLFDKHSIPTPSSPTLPRLLDKLGTTYIEPQCEAPTFIMYHPACMAPLAKSFHHPGINQNVSARAELFIQQREIANMYEEENSPIEQRTKMELQARYRDAENDAHVDQGYIEALEWGLPPTGGWGCGVDRLVMLFTGCTRIADVLPFGNLRNVVNLGSPAPRTSTSKSSLTETMKG</sequence>
<feature type="domain" description="Aminoacyl-transfer RNA synthetases class-II family profile" evidence="6">
    <location>
        <begin position="227"/>
        <end position="545"/>
    </location>
</feature>
<dbReference type="OrthoDB" id="21243at2759"/>
<dbReference type="InterPro" id="IPR004364">
    <property type="entry name" value="Aa-tRNA-synt_II"/>
</dbReference>
<dbReference type="Gene3D" id="3.30.930.10">
    <property type="entry name" value="Bira Bifunctional Protein, Domain 2"/>
    <property type="match status" value="1"/>
</dbReference>
<dbReference type="Proteomes" id="UP000016922">
    <property type="component" value="Unassembled WGS sequence"/>
</dbReference>
<dbReference type="HOGENOM" id="CLU_008255_6_0_1"/>
<dbReference type="InterPro" id="IPR045864">
    <property type="entry name" value="aa-tRNA-synth_II/BPL/LPL"/>
</dbReference>
<dbReference type="GO" id="GO:0000049">
    <property type="term" value="F:tRNA binding"/>
    <property type="evidence" value="ECO:0007669"/>
    <property type="project" value="TreeGrafter"/>
</dbReference>
<evidence type="ECO:0000259" key="6">
    <source>
        <dbReference type="PROSITE" id="PS50862"/>
    </source>
</evidence>
<evidence type="ECO:0000256" key="1">
    <source>
        <dbReference type="ARBA" id="ARBA00022598"/>
    </source>
</evidence>
<reference evidence="7 8" key="1">
    <citation type="journal article" date="2013" name="BMC Genomics">
        <title>Genomics-driven discovery of the pneumocandin biosynthetic gene cluster in the fungus Glarea lozoyensis.</title>
        <authorList>
            <person name="Chen L."/>
            <person name="Yue Q."/>
            <person name="Zhang X."/>
            <person name="Xiang M."/>
            <person name="Wang C."/>
            <person name="Li S."/>
            <person name="Che Y."/>
            <person name="Ortiz-Lopez F.J."/>
            <person name="Bills G.F."/>
            <person name="Liu X."/>
            <person name="An Z."/>
        </authorList>
    </citation>
    <scope>NUCLEOTIDE SEQUENCE [LARGE SCALE GENOMIC DNA]</scope>
    <source>
        <strain evidence="8">ATCC 20868 / MF5171</strain>
    </source>
</reference>
<accession>S3D3Q3</accession>
<dbReference type="FunFam" id="3.30.930.10:FF:000094">
    <property type="entry name" value="Lysine--tRNA ligase, mitochondrial"/>
    <property type="match status" value="1"/>
</dbReference>
<dbReference type="GO" id="GO:0005524">
    <property type="term" value="F:ATP binding"/>
    <property type="evidence" value="ECO:0007669"/>
    <property type="project" value="UniProtKB-KW"/>
</dbReference>
<dbReference type="PANTHER" id="PTHR42918">
    <property type="entry name" value="LYSYL-TRNA SYNTHETASE"/>
    <property type="match status" value="1"/>
</dbReference>
<feature type="region of interest" description="Disordered" evidence="5">
    <location>
        <begin position="555"/>
        <end position="575"/>
    </location>
</feature>
<protein>
    <submittedName>
        <fullName evidence="7">Class II aaRS and biotin synthetase</fullName>
    </submittedName>
</protein>
<dbReference type="Pfam" id="PF00152">
    <property type="entry name" value="tRNA-synt_2"/>
    <property type="match status" value="1"/>
</dbReference>
<dbReference type="GeneID" id="19466601"/>
<keyword evidence="3" id="KW-0067">ATP-binding</keyword>
<dbReference type="GO" id="GO:0070154">
    <property type="term" value="P:mitochondrial lysyl-tRNA aminoacylation"/>
    <property type="evidence" value="ECO:0007669"/>
    <property type="project" value="TreeGrafter"/>
</dbReference>
<dbReference type="InterPro" id="IPR006195">
    <property type="entry name" value="aa-tRNA-synth_II"/>
</dbReference>
<keyword evidence="8" id="KW-1185">Reference proteome</keyword>
<keyword evidence="2" id="KW-0547">Nucleotide-binding</keyword>
<dbReference type="RefSeq" id="XP_008080427.1">
    <property type="nucleotide sequence ID" value="XM_008082236.1"/>
</dbReference>
<evidence type="ECO:0000313" key="7">
    <source>
        <dbReference type="EMBL" id="EPE32415.1"/>
    </source>
</evidence>
<dbReference type="PROSITE" id="PS50862">
    <property type="entry name" value="AA_TRNA_LIGASE_II"/>
    <property type="match status" value="1"/>
</dbReference>
<evidence type="ECO:0000256" key="3">
    <source>
        <dbReference type="ARBA" id="ARBA00022840"/>
    </source>
</evidence>